<dbReference type="PROSITE" id="PS51257">
    <property type="entry name" value="PROKAR_LIPOPROTEIN"/>
    <property type="match status" value="1"/>
</dbReference>
<dbReference type="PANTHER" id="PTHR45710:SF8">
    <property type="entry name" value="RERATING FAMILY MEMBER 4"/>
    <property type="match status" value="1"/>
</dbReference>
<organism evidence="1 2">
    <name type="scientific">Pygocentrus nattereri</name>
    <name type="common">Red-bellied piranha</name>
    <dbReference type="NCBI Taxonomy" id="42514"/>
    <lineage>
        <taxon>Eukaryota</taxon>
        <taxon>Metazoa</taxon>
        <taxon>Chordata</taxon>
        <taxon>Craniata</taxon>
        <taxon>Vertebrata</taxon>
        <taxon>Euteleostomi</taxon>
        <taxon>Actinopterygii</taxon>
        <taxon>Neopterygii</taxon>
        <taxon>Teleostei</taxon>
        <taxon>Ostariophysi</taxon>
        <taxon>Characiformes</taxon>
        <taxon>Characoidei</taxon>
        <taxon>Pygocentrus</taxon>
    </lineage>
</organism>
<reference evidence="1" key="3">
    <citation type="submission" date="2025-09" db="UniProtKB">
        <authorList>
            <consortium name="Ensembl"/>
        </authorList>
    </citation>
    <scope>IDENTIFICATION</scope>
</reference>
<dbReference type="InterPro" id="IPR050828">
    <property type="entry name" value="C-type_lectin/matrix_domain"/>
</dbReference>
<keyword evidence="2" id="KW-1185">Reference proteome</keyword>
<dbReference type="Ensembl" id="ENSPNAT00000004452.2">
    <property type="protein sequence ID" value="ENSPNAP00000005920.2"/>
    <property type="gene ID" value="ENSPNAG00000036603.1"/>
</dbReference>
<evidence type="ECO:0000313" key="1">
    <source>
        <dbReference type="Ensembl" id="ENSPNAP00000005920.2"/>
    </source>
</evidence>
<reference evidence="1 2" key="1">
    <citation type="submission" date="2020-10" db="EMBL/GenBank/DDBJ databases">
        <title>Pygocentrus nattereri (red-bellied piranha) genome, fPygNat1, primary haplotype.</title>
        <authorList>
            <person name="Myers G."/>
            <person name="Meyer A."/>
            <person name="Karagic N."/>
            <person name="Pippel M."/>
            <person name="Winkler S."/>
            <person name="Tracey A."/>
            <person name="Wood J."/>
            <person name="Formenti G."/>
            <person name="Howe K."/>
            <person name="Fedrigo O."/>
            <person name="Jarvis E.D."/>
        </authorList>
    </citation>
    <scope>NUCLEOTIDE SEQUENCE [LARGE SCALE GENOMIC DNA]</scope>
</reference>
<accession>A0A3B4C4E8</accession>
<dbReference type="SUPFAM" id="SSF56436">
    <property type="entry name" value="C-type lectin-like"/>
    <property type="match status" value="1"/>
</dbReference>
<protein>
    <recommendedName>
        <fullName evidence="3">C-type lectin domain-containing protein</fullName>
    </recommendedName>
</protein>
<sequence length="77" mass="8866">MLLRGGRCTLVGQLQCVWGCCQMVFLFVACPAGWTKFRSSCYYMSTFGKTWEESRQDCRMKGADLVIINSREEQVRV</sequence>
<dbReference type="AlphaFoldDB" id="A0A3B4C4E8"/>
<dbReference type="GeneTree" id="ENSGT01000000215223"/>
<dbReference type="Proteomes" id="UP001501920">
    <property type="component" value="Chromosome 22"/>
</dbReference>
<dbReference type="PANTHER" id="PTHR45710">
    <property type="entry name" value="C-TYPE LECTIN DOMAIN-CONTAINING PROTEIN 180"/>
    <property type="match status" value="1"/>
</dbReference>
<dbReference type="InterPro" id="IPR016187">
    <property type="entry name" value="CTDL_fold"/>
</dbReference>
<evidence type="ECO:0008006" key="3">
    <source>
        <dbReference type="Google" id="ProtNLM"/>
    </source>
</evidence>
<evidence type="ECO:0000313" key="2">
    <source>
        <dbReference type="Proteomes" id="UP001501920"/>
    </source>
</evidence>
<name>A0A3B4C4E8_PYGNA</name>
<proteinExistence type="predicted"/>
<reference evidence="1" key="2">
    <citation type="submission" date="2025-08" db="UniProtKB">
        <authorList>
            <consortium name="Ensembl"/>
        </authorList>
    </citation>
    <scope>IDENTIFICATION</scope>
</reference>
<dbReference type="Gene3D" id="3.10.100.10">
    <property type="entry name" value="Mannose-Binding Protein A, subunit A"/>
    <property type="match status" value="1"/>
</dbReference>
<dbReference type="InterPro" id="IPR016186">
    <property type="entry name" value="C-type_lectin-like/link_sf"/>
</dbReference>